<feature type="non-terminal residue" evidence="2">
    <location>
        <position position="1"/>
    </location>
</feature>
<dbReference type="EMBL" id="MU002319">
    <property type="protein sequence ID" value="KAF2787447.1"/>
    <property type="molecule type" value="Genomic_DNA"/>
</dbReference>
<protein>
    <submittedName>
        <fullName evidence="2">Uncharacterized protein</fullName>
    </submittedName>
</protein>
<keyword evidence="3" id="KW-1185">Reference proteome</keyword>
<evidence type="ECO:0000313" key="2">
    <source>
        <dbReference type="EMBL" id="KAF2787447.1"/>
    </source>
</evidence>
<name>A0A6A6WUQ1_9PLEO</name>
<evidence type="ECO:0000313" key="3">
    <source>
        <dbReference type="Proteomes" id="UP000799757"/>
    </source>
</evidence>
<evidence type="ECO:0000256" key="1">
    <source>
        <dbReference type="SAM" id="MobiDB-lite"/>
    </source>
</evidence>
<dbReference type="Proteomes" id="UP000799757">
    <property type="component" value="Unassembled WGS sequence"/>
</dbReference>
<proteinExistence type="predicted"/>
<gene>
    <name evidence="2" type="ORF">K505DRAFT_367351</name>
</gene>
<accession>A0A6A6WUQ1</accession>
<dbReference type="AlphaFoldDB" id="A0A6A6WUQ1"/>
<reference evidence="2" key="1">
    <citation type="journal article" date="2020" name="Stud. Mycol.">
        <title>101 Dothideomycetes genomes: a test case for predicting lifestyles and emergence of pathogens.</title>
        <authorList>
            <person name="Haridas S."/>
            <person name="Albert R."/>
            <person name="Binder M."/>
            <person name="Bloem J."/>
            <person name="Labutti K."/>
            <person name="Salamov A."/>
            <person name="Andreopoulos B."/>
            <person name="Baker S."/>
            <person name="Barry K."/>
            <person name="Bills G."/>
            <person name="Bluhm B."/>
            <person name="Cannon C."/>
            <person name="Castanera R."/>
            <person name="Culley D."/>
            <person name="Daum C."/>
            <person name="Ezra D."/>
            <person name="Gonzalez J."/>
            <person name="Henrissat B."/>
            <person name="Kuo A."/>
            <person name="Liang C."/>
            <person name="Lipzen A."/>
            <person name="Lutzoni F."/>
            <person name="Magnuson J."/>
            <person name="Mondo S."/>
            <person name="Nolan M."/>
            <person name="Ohm R."/>
            <person name="Pangilinan J."/>
            <person name="Park H.-J."/>
            <person name="Ramirez L."/>
            <person name="Alfaro M."/>
            <person name="Sun H."/>
            <person name="Tritt A."/>
            <person name="Yoshinaga Y."/>
            <person name="Zwiers L.-H."/>
            <person name="Turgeon B."/>
            <person name="Goodwin S."/>
            <person name="Spatafora J."/>
            <person name="Crous P."/>
            <person name="Grigoriev I."/>
        </authorList>
    </citation>
    <scope>NUCLEOTIDE SEQUENCE</scope>
    <source>
        <strain evidence="2">CBS 109.77</strain>
    </source>
</reference>
<feature type="region of interest" description="Disordered" evidence="1">
    <location>
        <begin position="43"/>
        <end position="63"/>
    </location>
</feature>
<organism evidence="2 3">
    <name type="scientific">Melanomma pulvis-pyrius CBS 109.77</name>
    <dbReference type="NCBI Taxonomy" id="1314802"/>
    <lineage>
        <taxon>Eukaryota</taxon>
        <taxon>Fungi</taxon>
        <taxon>Dikarya</taxon>
        <taxon>Ascomycota</taxon>
        <taxon>Pezizomycotina</taxon>
        <taxon>Dothideomycetes</taxon>
        <taxon>Pleosporomycetidae</taxon>
        <taxon>Pleosporales</taxon>
        <taxon>Melanommataceae</taxon>
        <taxon>Melanomma</taxon>
    </lineage>
</organism>
<sequence length="63" mass="7343">WTYAEVQEFVAEFKAVIKNRKNHYYHEVRCVYGRKPEIDEVVPAKDMPQEEPSASADPEAMQS</sequence>